<evidence type="ECO:0000313" key="3">
    <source>
        <dbReference type="Proteomes" id="UP001172681"/>
    </source>
</evidence>
<evidence type="ECO:0000313" key="2">
    <source>
        <dbReference type="EMBL" id="KAJ9640730.1"/>
    </source>
</evidence>
<dbReference type="Pfam" id="PF01965">
    <property type="entry name" value="DJ-1_PfpI"/>
    <property type="match status" value="1"/>
</dbReference>
<dbReference type="Proteomes" id="UP001172681">
    <property type="component" value="Unassembled WGS sequence"/>
</dbReference>
<dbReference type="EMBL" id="JAPDRN010000013">
    <property type="protein sequence ID" value="KAJ9640730.1"/>
    <property type="molecule type" value="Genomic_DNA"/>
</dbReference>
<dbReference type="InterPro" id="IPR002818">
    <property type="entry name" value="DJ-1/PfpI"/>
</dbReference>
<organism evidence="2 3">
    <name type="scientific">Knufia peltigerae</name>
    <dbReference type="NCBI Taxonomy" id="1002370"/>
    <lineage>
        <taxon>Eukaryota</taxon>
        <taxon>Fungi</taxon>
        <taxon>Dikarya</taxon>
        <taxon>Ascomycota</taxon>
        <taxon>Pezizomycotina</taxon>
        <taxon>Eurotiomycetes</taxon>
        <taxon>Chaetothyriomycetidae</taxon>
        <taxon>Chaetothyriales</taxon>
        <taxon>Trichomeriaceae</taxon>
        <taxon>Knufia</taxon>
    </lineage>
</organism>
<reference evidence="2" key="1">
    <citation type="submission" date="2022-10" db="EMBL/GenBank/DDBJ databases">
        <title>Culturing micro-colonial fungi from biological soil crusts in the Mojave desert and describing Neophaeococcomyces mojavensis, and introducing the new genera and species Taxawa tesnikishii.</title>
        <authorList>
            <person name="Kurbessoian T."/>
            <person name="Stajich J.E."/>
        </authorList>
    </citation>
    <scope>NUCLEOTIDE SEQUENCE</scope>
    <source>
        <strain evidence="2">TK_35</strain>
    </source>
</reference>
<accession>A0AA39D0Z0</accession>
<dbReference type="InterPro" id="IPR052158">
    <property type="entry name" value="INH-QAR"/>
</dbReference>
<protein>
    <recommendedName>
        <fullName evidence="1">DJ-1/PfpI domain-containing protein</fullName>
    </recommendedName>
</protein>
<evidence type="ECO:0000259" key="1">
    <source>
        <dbReference type="Pfam" id="PF01965"/>
    </source>
</evidence>
<dbReference type="AlphaFoldDB" id="A0AA39D0Z0"/>
<dbReference type="PANTHER" id="PTHR43130:SF15">
    <property type="entry name" value="THIJ_PFPI FAMILY PROTEIN (AFU_ORTHOLOGUE AFUA_5G14240)"/>
    <property type="match status" value="1"/>
</dbReference>
<feature type="domain" description="DJ-1/PfpI" evidence="1">
    <location>
        <begin position="50"/>
        <end position="236"/>
    </location>
</feature>
<proteinExistence type="predicted"/>
<comment type="caution">
    <text evidence="2">The sequence shown here is derived from an EMBL/GenBank/DDBJ whole genome shotgun (WGS) entry which is preliminary data.</text>
</comment>
<dbReference type="CDD" id="cd03139">
    <property type="entry name" value="GATase1_PfpI_2"/>
    <property type="match status" value="1"/>
</dbReference>
<gene>
    <name evidence="2" type="ORF">H2204_003019</name>
</gene>
<name>A0AA39D0Z0_9EURO</name>
<sequence>MLHQGTAPYFFSTKVPELVLLTTSEASARLEQMTQTSFDMDNTTPTRFGVVLFDGFELVDVCGPLDILNNLSNRSPGISLSLIAENMSPKSTLPKEWPANMGMGPFTTWQTLQPTHDFKSAPELDVLIVPGGMGSFDPARTGQPNPAVVDPIVKFVLERYPSLKYLLTVCTGSGIVSQSGLLDDKKATLFKGAWDIITKWRPQVHWLPQARWTEDGNIWTSSGVCSGSDLMFAFVRKIYGEQTAKEISVWMEYVRHMDPENDPFGIDIAKEDS</sequence>
<dbReference type="PANTHER" id="PTHR43130">
    <property type="entry name" value="ARAC-FAMILY TRANSCRIPTIONAL REGULATOR"/>
    <property type="match status" value="1"/>
</dbReference>
<keyword evidence="3" id="KW-1185">Reference proteome</keyword>
<dbReference type="SUPFAM" id="SSF52317">
    <property type="entry name" value="Class I glutamine amidotransferase-like"/>
    <property type="match status" value="1"/>
</dbReference>
<dbReference type="Gene3D" id="3.40.50.880">
    <property type="match status" value="1"/>
</dbReference>
<dbReference type="InterPro" id="IPR029062">
    <property type="entry name" value="Class_I_gatase-like"/>
</dbReference>